<evidence type="ECO:0000256" key="7">
    <source>
        <dbReference type="ARBA" id="ARBA00029502"/>
    </source>
</evidence>
<keyword evidence="16" id="KW-1185">Reference proteome</keyword>
<keyword evidence="13" id="KW-0812">Transmembrane</keyword>
<dbReference type="InterPro" id="IPR036388">
    <property type="entry name" value="WH-like_DNA-bd_sf"/>
</dbReference>
<feature type="domain" description="Peroxisome membrane anchor protein Pex14p N-terminal" evidence="14">
    <location>
        <begin position="33"/>
        <end position="76"/>
    </location>
</feature>
<dbReference type="InParanoid" id="F4NT45"/>
<name>F4NT45_BATDJ</name>
<evidence type="ECO:0000256" key="4">
    <source>
        <dbReference type="ARBA" id="ARBA00023010"/>
    </source>
</evidence>
<dbReference type="OMA" id="YNQWQPP"/>
<dbReference type="Pfam" id="PF04695">
    <property type="entry name" value="Pex14_N"/>
    <property type="match status" value="1"/>
</dbReference>
<protein>
    <recommendedName>
        <fullName evidence="7 10">Peroxisomal membrane protein PEX14</fullName>
    </recommendedName>
    <alternativeName>
        <fullName evidence="8 10">Peroxin-14</fullName>
    </alternativeName>
</protein>
<dbReference type="GO" id="GO:0005102">
    <property type="term" value="F:signaling receptor binding"/>
    <property type="evidence" value="ECO:0000318"/>
    <property type="project" value="GO_Central"/>
</dbReference>
<comment type="function">
    <text evidence="10">Component of the PEX13-PEX14 docking complex, a translocon channel that specifically mediates the import of peroxisomal cargo proteins bound to PEX5 receptor. The PEX13-PEX14 docking complex forms a large import pore which can be opened to a diameter of about 9 nm. Mechanistically, PEX5 receptor along with cargo proteins associates with the PEX14 subunit of the PEX13-PEX14 docking complex in the cytosol, leading to the insertion of the receptor into the organelle membrane with the concomitant translocation of the cargo into the peroxisome matrix.</text>
</comment>
<dbReference type="EMBL" id="GL882879">
    <property type="protein sequence ID" value="EGF83083.1"/>
    <property type="molecule type" value="Genomic_DNA"/>
</dbReference>
<dbReference type="GO" id="GO:1990429">
    <property type="term" value="C:peroxisomal importomer complex"/>
    <property type="evidence" value="ECO:0000318"/>
    <property type="project" value="GO_Central"/>
</dbReference>
<evidence type="ECO:0000256" key="3">
    <source>
        <dbReference type="ARBA" id="ARBA00022927"/>
    </source>
</evidence>
<dbReference type="FunCoup" id="F4NT45">
    <property type="interactions" value="18"/>
</dbReference>
<feature type="compositionally biased region" description="Low complexity" evidence="12">
    <location>
        <begin position="1"/>
        <end position="14"/>
    </location>
</feature>
<feature type="region of interest" description="Disordered" evidence="12">
    <location>
        <begin position="1"/>
        <end position="31"/>
    </location>
</feature>
<dbReference type="Proteomes" id="UP000007241">
    <property type="component" value="Unassembled WGS sequence"/>
</dbReference>
<feature type="compositionally biased region" description="Low complexity" evidence="12">
    <location>
        <begin position="373"/>
        <end position="389"/>
    </location>
</feature>
<comment type="similarity">
    <text evidence="1 10">Belongs to the peroxin-14 family.</text>
</comment>
<dbReference type="PANTHER" id="PTHR23058">
    <property type="entry name" value="PEROXISOMAL MEMBRANE PROTEIN PEX14"/>
    <property type="match status" value="1"/>
</dbReference>
<evidence type="ECO:0000256" key="2">
    <source>
        <dbReference type="ARBA" id="ARBA00022448"/>
    </source>
</evidence>
<keyword evidence="4" id="KW-0811">Translocation</keyword>
<feature type="coiled-coil region" evidence="11">
    <location>
        <begin position="256"/>
        <end position="283"/>
    </location>
</feature>
<evidence type="ECO:0000256" key="1">
    <source>
        <dbReference type="ARBA" id="ARBA00005443"/>
    </source>
</evidence>
<dbReference type="PANTHER" id="PTHR23058:SF0">
    <property type="entry name" value="PEROXISOMAL MEMBRANE PROTEIN PEX14"/>
    <property type="match status" value="1"/>
</dbReference>
<evidence type="ECO:0000256" key="13">
    <source>
        <dbReference type="SAM" id="Phobius"/>
    </source>
</evidence>
<dbReference type="OrthoDB" id="5549158at2759"/>
<dbReference type="GeneID" id="18242190"/>
<evidence type="ECO:0000313" key="15">
    <source>
        <dbReference type="EMBL" id="EGF83083.1"/>
    </source>
</evidence>
<dbReference type="STRING" id="684364.F4NT45"/>
<proteinExistence type="inferred from homology"/>
<feature type="compositionally biased region" description="Polar residues" evidence="12">
    <location>
        <begin position="15"/>
        <end position="31"/>
    </location>
</feature>
<keyword evidence="13" id="KW-1133">Transmembrane helix</keyword>
<dbReference type="HOGENOM" id="CLU_045718_0_0_1"/>
<dbReference type="InterPro" id="IPR025655">
    <property type="entry name" value="PEX14"/>
</dbReference>
<keyword evidence="11" id="KW-0175">Coiled coil</keyword>
<dbReference type="GO" id="GO:0016560">
    <property type="term" value="P:protein import into peroxisome matrix, docking"/>
    <property type="evidence" value="ECO:0000318"/>
    <property type="project" value="GO_Central"/>
</dbReference>
<organism evidence="15 16">
    <name type="scientific">Batrachochytrium dendrobatidis (strain JAM81 / FGSC 10211)</name>
    <name type="common">Frog chytrid fungus</name>
    <dbReference type="NCBI Taxonomy" id="684364"/>
    <lineage>
        <taxon>Eukaryota</taxon>
        <taxon>Fungi</taxon>
        <taxon>Fungi incertae sedis</taxon>
        <taxon>Chytridiomycota</taxon>
        <taxon>Chytridiomycota incertae sedis</taxon>
        <taxon>Chytridiomycetes</taxon>
        <taxon>Rhizophydiales</taxon>
        <taxon>Rhizophydiales incertae sedis</taxon>
        <taxon>Batrachochytrium</taxon>
    </lineage>
</organism>
<evidence type="ECO:0000256" key="12">
    <source>
        <dbReference type="SAM" id="MobiDB-lite"/>
    </source>
</evidence>
<evidence type="ECO:0000256" key="5">
    <source>
        <dbReference type="ARBA" id="ARBA00023136"/>
    </source>
</evidence>
<gene>
    <name evidence="15" type="ORF">BATDEDRAFT_85742</name>
</gene>
<reference evidence="15 16" key="1">
    <citation type="submission" date="2009-12" db="EMBL/GenBank/DDBJ databases">
        <title>The draft genome of Batrachochytrium dendrobatidis.</title>
        <authorList>
            <consortium name="US DOE Joint Genome Institute (JGI-PGF)"/>
            <person name="Kuo A."/>
            <person name="Salamov A."/>
            <person name="Schmutz J."/>
            <person name="Lucas S."/>
            <person name="Pitluck S."/>
            <person name="Rosenblum E."/>
            <person name="Stajich J."/>
            <person name="Eisen M."/>
            <person name="Grigoriev I.V."/>
        </authorList>
    </citation>
    <scope>NUCLEOTIDE SEQUENCE [LARGE SCALE GENOMIC DNA]</scope>
    <source>
        <strain evidence="16">JAM81 / FGSC 10211</strain>
    </source>
</reference>
<dbReference type="InterPro" id="IPR006785">
    <property type="entry name" value="Pex14_N"/>
</dbReference>
<dbReference type="GO" id="GO:0005778">
    <property type="term" value="C:peroxisomal membrane"/>
    <property type="evidence" value="ECO:0000318"/>
    <property type="project" value="GO_Central"/>
</dbReference>
<dbReference type="Gene3D" id="1.10.10.10">
    <property type="entry name" value="Winged helix-like DNA-binding domain superfamily/Winged helix DNA-binding domain"/>
    <property type="match status" value="1"/>
</dbReference>
<dbReference type="AlphaFoldDB" id="F4NT45"/>
<evidence type="ECO:0000259" key="14">
    <source>
        <dbReference type="Pfam" id="PF04695"/>
    </source>
</evidence>
<evidence type="ECO:0000256" key="11">
    <source>
        <dbReference type="SAM" id="Coils"/>
    </source>
</evidence>
<evidence type="ECO:0000313" key="16">
    <source>
        <dbReference type="Proteomes" id="UP000007241"/>
    </source>
</evidence>
<evidence type="ECO:0000256" key="6">
    <source>
        <dbReference type="ARBA" id="ARBA00023140"/>
    </source>
</evidence>
<evidence type="ECO:0000256" key="8">
    <source>
        <dbReference type="ARBA" id="ARBA00029691"/>
    </source>
</evidence>
<accession>F4NT45</accession>
<evidence type="ECO:0000256" key="10">
    <source>
        <dbReference type="RuleBase" id="RU367032"/>
    </source>
</evidence>
<keyword evidence="6 10" id="KW-0576">Peroxisome</keyword>
<evidence type="ECO:0000256" key="9">
    <source>
        <dbReference type="ARBA" id="ARBA00046271"/>
    </source>
</evidence>
<feature type="region of interest" description="Disordered" evidence="12">
    <location>
        <begin position="370"/>
        <end position="389"/>
    </location>
</feature>
<keyword evidence="5 10" id="KW-0472">Membrane</keyword>
<sequence length="389" mass="41516">MSTTTSNDDSTANAGTPSTHEIPATTPSLPSVSREDLIASAVKFLRDPKVQSAPLAKRIAFLETKGLTSGEIETALFRATSTTAGANGPSLPPKDLAVQSADGHSSNNDYYAQVVQQQQMMLLQQQHQMGLQRLQQQWTWKDYALGGIGVAGLVYGVFLLSEKYIKPLINFPTASSIKTDTDKIEAQLETTSKSVDLVRVQTLDVIKAIESNADDLQKSLVGMAEVIKGLEEADEKRGSQIEQIDQEIGTLKAMIFKMTERTKDQQDEMLTDLQNELKSLKSLLLNRRIASNSGGSTQINGSGVELAGTGSGGLVGQVTAQCIQEGSMAAIETIPDVTNESGFVKNLLSSNTKPAIPAWQIEAARAAKEKRSVASNSLGNSGSSASVDA</sequence>
<dbReference type="RefSeq" id="XP_006675976.1">
    <property type="nucleotide sequence ID" value="XM_006675913.1"/>
</dbReference>
<keyword evidence="3 10" id="KW-0653">Protein transport</keyword>
<keyword evidence="2 10" id="KW-0813">Transport</keyword>
<feature type="transmembrane region" description="Helical" evidence="13">
    <location>
        <begin position="143"/>
        <end position="161"/>
    </location>
</feature>
<comment type="subcellular location">
    <subcellularLocation>
        <location evidence="9 10">Peroxisome membrane</location>
    </subcellularLocation>
</comment>